<evidence type="ECO:0000313" key="2">
    <source>
        <dbReference type="Proteomes" id="UP000256970"/>
    </source>
</evidence>
<dbReference type="AlphaFoldDB" id="A0A383WCX2"/>
<organism evidence="1 2">
    <name type="scientific">Tetradesmus obliquus</name>
    <name type="common">Green alga</name>
    <name type="synonym">Acutodesmus obliquus</name>
    <dbReference type="NCBI Taxonomy" id="3088"/>
    <lineage>
        <taxon>Eukaryota</taxon>
        <taxon>Viridiplantae</taxon>
        <taxon>Chlorophyta</taxon>
        <taxon>core chlorophytes</taxon>
        <taxon>Chlorophyceae</taxon>
        <taxon>CS clade</taxon>
        <taxon>Sphaeropleales</taxon>
        <taxon>Scenedesmaceae</taxon>
        <taxon>Tetradesmus</taxon>
    </lineage>
</organism>
<evidence type="ECO:0000313" key="1">
    <source>
        <dbReference type="EMBL" id="SZX75281.1"/>
    </source>
</evidence>
<evidence type="ECO:0008006" key="3">
    <source>
        <dbReference type="Google" id="ProtNLM"/>
    </source>
</evidence>
<protein>
    <recommendedName>
        <fullName evidence="3">DUF2778 domain-containing protein</fullName>
    </recommendedName>
</protein>
<keyword evidence="2" id="KW-1185">Reference proteome</keyword>
<proteinExistence type="predicted"/>
<gene>
    <name evidence="1" type="ORF">BQ4739_LOCUS15568</name>
</gene>
<sequence length="103" mass="11495">MRINTNKNPPIEWFNLHAPMDDGSGYCAYADNWKGRLAQLANLQGWRRGAFGIHPGARSLGCVTISPQEWASVRDYIKGGTLMYQPNSGQQQTFCGYLVVTDD</sequence>
<name>A0A383WCX2_TETOB</name>
<accession>A0A383WCX2</accession>
<reference evidence="1 2" key="1">
    <citation type="submission" date="2016-10" db="EMBL/GenBank/DDBJ databases">
        <authorList>
            <person name="Cai Z."/>
        </authorList>
    </citation>
    <scope>NUCLEOTIDE SEQUENCE [LARGE SCALE GENOMIC DNA]</scope>
</reference>
<dbReference type="EMBL" id="FNXT01001228">
    <property type="protein sequence ID" value="SZX75281.1"/>
    <property type="molecule type" value="Genomic_DNA"/>
</dbReference>
<dbReference type="Proteomes" id="UP000256970">
    <property type="component" value="Unassembled WGS sequence"/>
</dbReference>